<keyword evidence="2" id="KW-1185">Reference proteome</keyword>
<sequence>MAEDLSPGIIALAWILTTASTVVVGLRLWVRLYVRQKRGLNLDDFIVLITYALGIVNSIMVTIAAHWGLGKHQNTLVDMPQSIVYSIKWAFLAEGPAILASGFARISFAILLLSITPPARGKRTFLWSIIALQFIADIAAVIVTYAQCQPLEAYWDPRVPGNCWMPTIQQYTGFTQGSICSAVDVILAIYPASLFWNLNMKWEQKWGHDSASVSSIAKTINLKAFTETQDFTFALAQTALWWTTEVNLVLIAVSIPTLSPIIKPLKTMSANGSGPSADVVMNTFHSRKLKKAEGTANSEGDFELLRESDGYPYINTDDCPPVQRTYDYKISPEPGAQQGEGTHGIRRELTVSITRGDSEKRER</sequence>
<dbReference type="EMBL" id="JAPDGR010001389">
    <property type="protein sequence ID" value="KAJ2983210.1"/>
    <property type="molecule type" value="Genomic_DNA"/>
</dbReference>
<gene>
    <name evidence="1" type="ORF">NUW58_g6289</name>
</gene>
<accession>A0ACC1NV79</accession>
<protein>
    <submittedName>
        <fullName evidence="1">Uncharacterized protein</fullName>
    </submittedName>
</protein>
<dbReference type="Proteomes" id="UP001143856">
    <property type="component" value="Unassembled WGS sequence"/>
</dbReference>
<reference evidence="1" key="1">
    <citation type="submission" date="2022-10" db="EMBL/GenBank/DDBJ databases">
        <title>Genome Sequence of Xylaria curta.</title>
        <authorList>
            <person name="Buettner E."/>
        </authorList>
    </citation>
    <scope>NUCLEOTIDE SEQUENCE</scope>
    <source>
        <strain evidence="1">Babe10</strain>
    </source>
</reference>
<evidence type="ECO:0000313" key="2">
    <source>
        <dbReference type="Proteomes" id="UP001143856"/>
    </source>
</evidence>
<evidence type="ECO:0000313" key="1">
    <source>
        <dbReference type="EMBL" id="KAJ2983210.1"/>
    </source>
</evidence>
<organism evidence="1 2">
    <name type="scientific">Xylaria curta</name>
    <dbReference type="NCBI Taxonomy" id="42375"/>
    <lineage>
        <taxon>Eukaryota</taxon>
        <taxon>Fungi</taxon>
        <taxon>Dikarya</taxon>
        <taxon>Ascomycota</taxon>
        <taxon>Pezizomycotina</taxon>
        <taxon>Sordariomycetes</taxon>
        <taxon>Xylariomycetidae</taxon>
        <taxon>Xylariales</taxon>
        <taxon>Xylariaceae</taxon>
        <taxon>Xylaria</taxon>
    </lineage>
</organism>
<comment type="caution">
    <text evidence="1">The sequence shown here is derived from an EMBL/GenBank/DDBJ whole genome shotgun (WGS) entry which is preliminary data.</text>
</comment>
<proteinExistence type="predicted"/>
<name>A0ACC1NV79_9PEZI</name>